<organism evidence="3 4">
    <name type="scientific">Corallincola holothuriorum</name>
    <dbReference type="NCBI Taxonomy" id="2282215"/>
    <lineage>
        <taxon>Bacteria</taxon>
        <taxon>Pseudomonadati</taxon>
        <taxon>Pseudomonadota</taxon>
        <taxon>Gammaproteobacteria</taxon>
        <taxon>Alteromonadales</taxon>
        <taxon>Psychromonadaceae</taxon>
        <taxon>Corallincola</taxon>
    </lineage>
</organism>
<dbReference type="RefSeq" id="WP_114337672.1">
    <property type="nucleotide sequence ID" value="NZ_QPID01000003.1"/>
</dbReference>
<feature type="domain" description="Glycosyltransferase subfamily 4-like N-terminal" evidence="2">
    <location>
        <begin position="27"/>
        <end position="163"/>
    </location>
</feature>
<keyword evidence="4" id="KW-1185">Reference proteome</keyword>
<dbReference type="GO" id="GO:0016757">
    <property type="term" value="F:glycosyltransferase activity"/>
    <property type="evidence" value="ECO:0007669"/>
    <property type="project" value="InterPro"/>
</dbReference>
<dbReference type="CDD" id="cd03801">
    <property type="entry name" value="GT4_PimA-like"/>
    <property type="match status" value="1"/>
</dbReference>
<dbReference type="InterPro" id="IPR028098">
    <property type="entry name" value="Glyco_trans_4-like_N"/>
</dbReference>
<keyword evidence="3" id="KW-0808">Transferase</keyword>
<dbReference type="Gene3D" id="3.40.50.2000">
    <property type="entry name" value="Glycogen Phosphorylase B"/>
    <property type="match status" value="2"/>
</dbReference>
<evidence type="ECO:0000313" key="4">
    <source>
        <dbReference type="Proteomes" id="UP000252558"/>
    </source>
</evidence>
<dbReference type="EMBL" id="QPID01000003">
    <property type="protein sequence ID" value="RCU51076.1"/>
    <property type="molecule type" value="Genomic_DNA"/>
</dbReference>
<dbReference type="Proteomes" id="UP000252558">
    <property type="component" value="Unassembled WGS sequence"/>
</dbReference>
<dbReference type="InterPro" id="IPR001296">
    <property type="entry name" value="Glyco_trans_1"/>
</dbReference>
<evidence type="ECO:0000259" key="2">
    <source>
        <dbReference type="Pfam" id="PF13439"/>
    </source>
</evidence>
<sequence length="355" mass="39237">MLNDNGLDQPHAAGPHICHVNLARGFSGGEQQTFNLVQALKQHGIQQSVVLLKGSPLLPMFEAIGIPVHEVRHHLFSCIPPRGIRPTLFHAHDGKAAYWCAIQARLLNLPYIITRRVDNPVKKQWIAKKIYKKAAVVACLSRAIAKQVKILDKSIHTTIIPSGYSGFAAQPDAVQQIKNRYPNKILIAQIGKLLHHKGYHVTIEVARQCEASHPQYQFLFLGSGPDELMLKKQAEGLTNVDFLGHQTDIGSYLSAVDILLFPSLSEGLGSTILEAWQHGTPVIGSDAGGIPDLITDEETGKLVAPGDALQLQQALITLIEDEQKRNQYCENALERLAEYSPESIAARYYTLYKEL</sequence>
<dbReference type="PANTHER" id="PTHR12526">
    <property type="entry name" value="GLYCOSYLTRANSFERASE"/>
    <property type="match status" value="1"/>
</dbReference>
<protein>
    <submittedName>
        <fullName evidence="3">Glycosyltransferase family 1 protein</fullName>
    </submittedName>
</protein>
<dbReference type="OrthoDB" id="6395634at2"/>
<dbReference type="SUPFAM" id="SSF53756">
    <property type="entry name" value="UDP-Glycosyltransferase/glycogen phosphorylase"/>
    <property type="match status" value="1"/>
</dbReference>
<accession>A0A368NLQ8</accession>
<dbReference type="AlphaFoldDB" id="A0A368NLQ8"/>
<evidence type="ECO:0000259" key="1">
    <source>
        <dbReference type="Pfam" id="PF00534"/>
    </source>
</evidence>
<proteinExistence type="predicted"/>
<dbReference type="Pfam" id="PF00534">
    <property type="entry name" value="Glycos_transf_1"/>
    <property type="match status" value="1"/>
</dbReference>
<dbReference type="GO" id="GO:1901135">
    <property type="term" value="P:carbohydrate derivative metabolic process"/>
    <property type="evidence" value="ECO:0007669"/>
    <property type="project" value="UniProtKB-ARBA"/>
</dbReference>
<evidence type="ECO:0000313" key="3">
    <source>
        <dbReference type="EMBL" id="RCU51076.1"/>
    </source>
</evidence>
<comment type="caution">
    <text evidence="3">The sequence shown here is derived from an EMBL/GenBank/DDBJ whole genome shotgun (WGS) entry which is preliminary data.</text>
</comment>
<feature type="domain" description="Glycosyl transferase family 1" evidence="1">
    <location>
        <begin position="176"/>
        <end position="334"/>
    </location>
</feature>
<gene>
    <name evidence="3" type="ORF">DU002_07115</name>
</gene>
<name>A0A368NLQ8_9GAMM</name>
<reference evidence="3 4" key="1">
    <citation type="submission" date="2018-07" db="EMBL/GenBank/DDBJ databases">
        <title>Corallincola holothuriorum sp. nov., a new facultative anaerobe isolated from sea cucumber Apostichopus japonicus.</title>
        <authorList>
            <person name="Xia H."/>
        </authorList>
    </citation>
    <scope>NUCLEOTIDE SEQUENCE [LARGE SCALE GENOMIC DNA]</scope>
    <source>
        <strain evidence="3 4">C4</strain>
    </source>
</reference>
<dbReference type="Pfam" id="PF13439">
    <property type="entry name" value="Glyco_transf_4"/>
    <property type="match status" value="1"/>
</dbReference>